<dbReference type="Pfam" id="PF13604">
    <property type="entry name" value="AAA_30"/>
    <property type="match status" value="1"/>
</dbReference>
<dbReference type="GO" id="GO:0043139">
    <property type="term" value="F:5'-3' DNA helicase activity"/>
    <property type="evidence" value="ECO:0007669"/>
    <property type="project" value="TreeGrafter"/>
</dbReference>
<evidence type="ECO:0000313" key="8">
    <source>
        <dbReference type="Proteomes" id="UP000011841"/>
    </source>
</evidence>
<dbReference type="SUPFAM" id="SSF52540">
    <property type="entry name" value="P-loop containing nucleoside triphosphate hydrolases"/>
    <property type="match status" value="1"/>
</dbReference>
<dbReference type="eggNOG" id="COG2251">
    <property type="taxonomic scope" value="Bacteria"/>
</dbReference>
<feature type="domain" description="YprB ribonuclease H-like" evidence="6">
    <location>
        <begin position="322"/>
        <end position="505"/>
    </location>
</feature>
<dbReference type="Pfam" id="PF13087">
    <property type="entry name" value="AAA_12"/>
    <property type="match status" value="1"/>
</dbReference>
<dbReference type="PATRIC" id="fig|1245469.3.peg.7336"/>
<dbReference type="eggNOG" id="COG1112">
    <property type="taxonomic scope" value="Bacteria"/>
</dbReference>
<dbReference type="OrthoDB" id="9757917at2"/>
<dbReference type="InterPro" id="IPR019993">
    <property type="entry name" value="RecB_nuclease_TM0106_put"/>
</dbReference>
<accession>M5A2N2</accession>
<dbReference type="STRING" id="1245469.S58_71810"/>
<evidence type="ECO:0000313" key="7">
    <source>
        <dbReference type="EMBL" id="BAM93145.1"/>
    </source>
</evidence>
<gene>
    <name evidence="7" type="ORF">S58_71810</name>
</gene>
<evidence type="ECO:0000256" key="3">
    <source>
        <dbReference type="ARBA" id="ARBA00022806"/>
    </source>
</evidence>
<dbReference type="AlphaFoldDB" id="M5A2N2"/>
<dbReference type="CDD" id="cd17934">
    <property type="entry name" value="DEXXQc_Upf1-like"/>
    <property type="match status" value="1"/>
</dbReference>
<keyword evidence="4" id="KW-0067">ATP-binding</keyword>
<dbReference type="GO" id="GO:0005524">
    <property type="term" value="F:ATP binding"/>
    <property type="evidence" value="ECO:0007669"/>
    <property type="project" value="UniProtKB-KW"/>
</dbReference>
<evidence type="ECO:0000259" key="6">
    <source>
        <dbReference type="Pfam" id="PF13482"/>
    </source>
</evidence>
<name>M5A2N2_9BRAD</name>
<protein>
    <submittedName>
        <fullName evidence="7">Uncharacterized protein</fullName>
    </submittedName>
</protein>
<dbReference type="InterPro" id="IPR050534">
    <property type="entry name" value="Coronavir_polyprotein_1ab"/>
</dbReference>
<dbReference type="PANTHER" id="PTHR43788">
    <property type="entry name" value="DNA2/NAM7 HELICASE FAMILY MEMBER"/>
    <property type="match status" value="1"/>
</dbReference>
<dbReference type="InterPro" id="IPR027417">
    <property type="entry name" value="P-loop_NTPase"/>
</dbReference>
<keyword evidence="8" id="KW-1185">Reference proteome</keyword>
<dbReference type="eggNOG" id="COG0507">
    <property type="taxonomic scope" value="Bacteria"/>
</dbReference>
<dbReference type="PANTHER" id="PTHR43788:SF8">
    <property type="entry name" value="DNA-BINDING PROTEIN SMUBP-2"/>
    <property type="match status" value="1"/>
</dbReference>
<dbReference type="CDD" id="cd18808">
    <property type="entry name" value="SF1_C_Upf1"/>
    <property type="match status" value="1"/>
</dbReference>
<dbReference type="RefSeq" id="WP_015670216.1">
    <property type="nucleotide sequence ID" value="NC_020453.1"/>
</dbReference>
<keyword evidence="1" id="KW-0547">Nucleotide-binding</keyword>
<evidence type="ECO:0000256" key="2">
    <source>
        <dbReference type="ARBA" id="ARBA00022801"/>
    </source>
</evidence>
<organism evidence="7 8">
    <name type="scientific">Bradyrhizobium oligotrophicum S58</name>
    <dbReference type="NCBI Taxonomy" id="1245469"/>
    <lineage>
        <taxon>Bacteria</taxon>
        <taxon>Pseudomonadati</taxon>
        <taxon>Pseudomonadota</taxon>
        <taxon>Alphaproteobacteria</taxon>
        <taxon>Hyphomicrobiales</taxon>
        <taxon>Nitrobacteraceae</taxon>
        <taxon>Bradyrhizobium</taxon>
    </lineage>
</organism>
<dbReference type="GO" id="GO:0016787">
    <property type="term" value="F:hydrolase activity"/>
    <property type="evidence" value="ECO:0007669"/>
    <property type="project" value="UniProtKB-KW"/>
</dbReference>
<dbReference type="InterPro" id="IPR047187">
    <property type="entry name" value="SF1_C_Upf1"/>
</dbReference>
<dbReference type="Pfam" id="PF13482">
    <property type="entry name" value="RNase_H_2"/>
    <property type="match status" value="1"/>
</dbReference>
<evidence type="ECO:0000256" key="4">
    <source>
        <dbReference type="ARBA" id="ARBA00022840"/>
    </source>
</evidence>
<dbReference type="Gene3D" id="3.40.50.300">
    <property type="entry name" value="P-loop containing nucleotide triphosphate hydrolases"/>
    <property type="match status" value="2"/>
</dbReference>
<dbReference type="InterPro" id="IPR041679">
    <property type="entry name" value="DNA2/NAM7-like_C"/>
</dbReference>
<keyword evidence="2" id="KW-0378">Hydrolase</keyword>
<dbReference type="GeneID" id="301820837"/>
<feature type="domain" description="DNA2/NAM7 helicase-like C-terminal" evidence="5">
    <location>
        <begin position="927"/>
        <end position="1101"/>
    </location>
</feature>
<dbReference type="KEGG" id="aol:S58_71810"/>
<evidence type="ECO:0000259" key="5">
    <source>
        <dbReference type="Pfam" id="PF13087"/>
    </source>
</evidence>
<keyword evidence="3" id="KW-0347">Helicase</keyword>
<dbReference type="InterPro" id="IPR038720">
    <property type="entry name" value="YprB_RNase_H-like_dom"/>
</dbReference>
<proteinExistence type="predicted"/>
<dbReference type="EMBL" id="AP012603">
    <property type="protein sequence ID" value="BAM93145.1"/>
    <property type="molecule type" value="Genomic_DNA"/>
</dbReference>
<evidence type="ECO:0000256" key="1">
    <source>
        <dbReference type="ARBA" id="ARBA00022741"/>
    </source>
</evidence>
<reference evidence="7 8" key="1">
    <citation type="journal article" date="2013" name="Appl. Environ. Microbiol.">
        <title>Genome analysis suggests that the soil oligotrophic bacterium Agromonas oligotrophica (Bradyrhizobium oligotrophicum) is a nitrogen-fixing symbiont of Aeschynomene indica.</title>
        <authorList>
            <person name="Okubo T."/>
            <person name="Fukushima S."/>
            <person name="Itakura M."/>
            <person name="Oshima K."/>
            <person name="Longtonglang A."/>
            <person name="Teaumroong N."/>
            <person name="Mitsui H."/>
            <person name="Hattori M."/>
            <person name="Hattori R."/>
            <person name="Hattori T."/>
            <person name="Minamisawa K."/>
        </authorList>
    </citation>
    <scope>NUCLEOTIDE SEQUENCE [LARGE SCALE GENOMIC DNA]</scope>
    <source>
        <strain evidence="7 8">S58</strain>
    </source>
</reference>
<dbReference type="HOGENOM" id="CLU_008884_0_0_5"/>
<sequence length="1142" mass="126140">MHKADGKLFLSAGDLVGHLNCRYLTALDVKVANGELAKPKIWDPVLETLAERGAVHERDYVHHLTSTGTVATLIDGVGVDAISVAATREALGRGDAIIVQAALQDGVWSGRADVLLRVEKPSQLGPWSYQVTDTKLSRETKGNTVLQISLYSDLLSKMQGCQPESAFVVTPGNDFSPEEHRVADYAAYYRHVRASLERAVSGGDAVAAYPEPIEHCEICRWRRQCDDRRRADDHMSLVAGVSKSQIGELERRGVNTTTELAAVPLPLPWRPDRGAAKSFEKIREQARIQIEGIRAGKILYETLAPVPGFGLARLPEPSPGDIFFDFEGDPFVGNGGLEFLFGYVFIDADGSERYVGDWASNRQEERTAFERFVDFVTLRLKEYPSLHIFHFAPYEPAAMKRLMGRYATRENEVDNLLRGQIFVDLFSVVRHAIRASVESYSIKKLEPLYGFVRSVPLADVGAVMARTQARLELADPSGVPEADKIAIKGYNRDDCVSTKALRNWLETVRTALVAAGATVERPAGPTAEISAELDEWQKKVAALVARLTLGVPDDVLQRSPEQQARWLLAFMLDWHGREKKAVWWEYFRLRDLSAEDLLHERDGLSDMIFLSQVGGTAKAPIHRYAFVLQDTDIREGDELRSIGGDKFGRTVGISLDERTIDIKKRGDTATYHPEAIFAHSYVDTQVLADSLMRLGEYVADHGMEGDGDHKAARDLLMGAAPRLRGQAFQVEGEETLTAAIRAALNLEQSVLPVQGPPGAGKTYTGARMICGLAKNGKSVGVTANSHKVIRNLLDEVLVAARKEGIEFGCIQKVSEMEDDRPPLRFTSDNADFLDALRSDCNVGGATAWFWARTDAAGSVDVLFIDEAAQMSLANVLAVSQAAKSIVLLGDPRQLEQPIQGSHPDGVDVSSLDHILGVHATVPADRGLFLPETWRLHPSICSFNSEMFYESRLYPRPGLENQSIRSGGRLQGSGLRYLPVEHQGNQSSSREEADCVRDLVSEILQCGTTWTNREGVEAPVGLDDILIIAPYNAQVFELQERIPGARIGTVDKFQGREAPIVIYSMTTSSHADAPRGMEFLYSANRLNVATSRAKCICAIIASPRLFEAECRTPRQMQLANAVCRYLELSTRLEWHPSEMRKSH</sequence>
<dbReference type="NCBIfam" id="TIGR03491">
    <property type="entry name" value="TM0106 family RecB-like putative nuclease"/>
    <property type="match status" value="1"/>
</dbReference>
<dbReference type="Proteomes" id="UP000011841">
    <property type="component" value="Chromosome"/>
</dbReference>